<dbReference type="PROSITE" id="PS00198">
    <property type="entry name" value="4FE4S_FER_1"/>
    <property type="match status" value="1"/>
</dbReference>
<dbReference type="GO" id="GO:0051539">
    <property type="term" value="F:4 iron, 4 sulfur cluster binding"/>
    <property type="evidence" value="ECO:0007669"/>
    <property type="project" value="UniProtKB-KW"/>
</dbReference>
<dbReference type="GO" id="GO:0008901">
    <property type="term" value="F:ferredoxin hydrogenase activity"/>
    <property type="evidence" value="ECO:0007669"/>
    <property type="project" value="UniProtKB-EC"/>
</dbReference>
<dbReference type="InterPro" id="IPR009016">
    <property type="entry name" value="Fe_hydrogenase"/>
</dbReference>
<evidence type="ECO:0000259" key="7">
    <source>
        <dbReference type="PROSITE" id="PS51379"/>
    </source>
</evidence>
<keyword evidence="5" id="KW-0411">Iron-sulfur</keyword>
<reference evidence="10" key="2">
    <citation type="submission" date="2022-06" db="EMBL/GenBank/DDBJ databases">
        <authorList>
            <person name="Holder M.E."/>
            <person name="Ajami N.J."/>
            <person name="Petrosino J.F."/>
        </authorList>
    </citation>
    <scope>NUCLEOTIDE SEQUENCE</scope>
    <source>
        <strain evidence="10">RMA 8861</strain>
    </source>
</reference>
<keyword evidence="1" id="KW-0004">4Fe-4S</keyword>
<dbReference type="PROSITE" id="PS51839">
    <property type="entry name" value="4FE4S_HC3"/>
    <property type="match status" value="1"/>
</dbReference>
<dbReference type="InterPro" id="IPR050340">
    <property type="entry name" value="Cytosolic_Fe-S_CAF"/>
</dbReference>
<reference evidence="9 11" key="1">
    <citation type="submission" date="2017-09" db="EMBL/GenBank/DDBJ databases">
        <authorList>
            <person name="Thomas P."/>
            <person name="Seyboldt C."/>
        </authorList>
    </citation>
    <scope>NUCLEOTIDE SEQUENCE [LARGE SCALE GENOMIC DNA]</scope>
    <source>
        <strain evidence="9 11">DSM 7534</strain>
    </source>
</reference>
<dbReference type="InterPro" id="IPR004108">
    <property type="entry name" value="Fe_hydrogenase_lsu_C"/>
</dbReference>
<dbReference type="CDD" id="cd00207">
    <property type="entry name" value="fer2"/>
    <property type="match status" value="1"/>
</dbReference>
<dbReference type="PROSITE" id="PS51379">
    <property type="entry name" value="4FE4S_FER_2"/>
    <property type="match status" value="2"/>
</dbReference>
<dbReference type="SUPFAM" id="SSF54292">
    <property type="entry name" value="2Fe-2S ferredoxin-like"/>
    <property type="match status" value="1"/>
</dbReference>
<dbReference type="NCBIfam" id="TIGR02512">
    <property type="entry name" value="FeFe_hydrog_A"/>
    <property type="match status" value="1"/>
</dbReference>
<keyword evidence="10" id="KW-0560">Oxidoreductase</keyword>
<dbReference type="Gene3D" id="3.10.20.740">
    <property type="match status" value="1"/>
</dbReference>
<dbReference type="Gene3D" id="3.30.70.20">
    <property type="match status" value="1"/>
</dbReference>
<dbReference type="InterPro" id="IPR055150">
    <property type="entry name" value="Fe_hydrogense_Fe-S_bd"/>
</dbReference>
<dbReference type="RefSeq" id="WP_066675911.1">
    <property type="nucleotide sequence ID" value="NZ_CABMIZ010000012.1"/>
</dbReference>
<dbReference type="Gene3D" id="3.40.950.10">
    <property type="entry name" value="Fe-only Hydrogenase (Larger Subunit), Chain L, domain 3"/>
    <property type="match status" value="1"/>
</dbReference>
<dbReference type="EC" id="1.12.7.2" evidence="10"/>
<dbReference type="InterPro" id="IPR013352">
    <property type="entry name" value="Fe_hydrogenase_subset"/>
</dbReference>
<name>A0A9N7JKM0_CLOSE</name>
<dbReference type="GeneID" id="303560607"/>
<dbReference type="OrthoDB" id="9805142at2"/>
<dbReference type="FunFam" id="3.30.70.20:FF:000035">
    <property type="entry name" value="Iron hydrogenase 1"/>
    <property type="match status" value="1"/>
</dbReference>
<dbReference type="Proteomes" id="UP001055437">
    <property type="component" value="Chromosome"/>
</dbReference>
<feature type="domain" description="4Fe-4S ferredoxin-type" evidence="7">
    <location>
        <begin position="180"/>
        <end position="210"/>
    </location>
</feature>
<feature type="domain" description="4Fe-4S His(Cys)3-ligated-type" evidence="8">
    <location>
        <begin position="78"/>
        <end position="117"/>
    </location>
</feature>
<evidence type="ECO:0000259" key="8">
    <source>
        <dbReference type="PROSITE" id="PS51839"/>
    </source>
</evidence>
<evidence type="ECO:0000259" key="6">
    <source>
        <dbReference type="PROSITE" id="PS51085"/>
    </source>
</evidence>
<dbReference type="InterPro" id="IPR036010">
    <property type="entry name" value="2Fe-2S_ferredoxin-like_sf"/>
</dbReference>
<feature type="domain" description="2Fe-2S ferredoxin-type" evidence="6">
    <location>
        <begin position="1"/>
        <end position="78"/>
    </location>
</feature>
<protein>
    <submittedName>
        <fullName evidence="9 10">Ferredoxin</fullName>
        <ecNumber evidence="10">1.12.7.2</ecNumber>
    </submittedName>
</protein>
<evidence type="ECO:0000313" key="12">
    <source>
        <dbReference type="Proteomes" id="UP001055437"/>
    </source>
</evidence>
<dbReference type="SUPFAM" id="SSF53920">
    <property type="entry name" value="Fe-only hydrogenase"/>
    <property type="match status" value="1"/>
</dbReference>
<dbReference type="Gene3D" id="3.40.50.1780">
    <property type="match status" value="1"/>
</dbReference>
<dbReference type="PROSITE" id="PS51085">
    <property type="entry name" value="2FE2S_FER_2"/>
    <property type="match status" value="1"/>
</dbReference>
<dbReference type="EMBL" id="CP023671">
    <property type="protein sequence ID" value="AYE34363.1"/>
    <property type="molecule type" value="Genomic_DNA"/>
</dbReference>
<evidence type="ECO:0000313" key="9">
    <source>
        <dbReference type="EMBL" id="AYE34363.1"/>
    </source>
</evidence>
<sequence>MKNIVIDGKQIEANDNDSILKIAKANGIDIPALCFLEECNNIGQCGTCLVEIEGQEKLARACCVKPKDGMVISTKSERVQEEVKNTVSALLDKHEFKCGPCKRRENCEFLKLVIKTKARASKPFLPTEKSEYVDDRSKSIVLDRTKCVKCGRCVATCRTKTGTKAITFQKVNDERIVGPENLKCFDDTNCLLCGQCVAVCPVDALSEKSHTDRVKDALADPEKHVIVAMAPSVRAAMGELFKMGYGVDVTGKIYTALRMLGFDKIFDINFGADMTIMEEATELIQRIKADGPFPMFTSCCPAWVRQVENYYPELLGNLSSAKSPQQIFGAASKTYYPEVSDIDPKKVFTVTIMPCTAKKYEADREEMKNDDIRNIDAVITTRELAKMIKDAKIDFAKLEDSEVDPAMGEYTGAGAIFGATGGVMEAALRTAKDFVEGKYLEDIEYKQVRGLDGIKEATVEIGGLEYNVAVVNGSSNLFEFINSGKINDRKYHFVEVMACPGGCVNGGGQPHVSSAEREKIDIRTVRASVLYNQDKNLKKRKSHENVALRKMYDEYMGKPGHGKAHELLHIKYTK</sequence>
<dbReference type="Proteomes" id="UP000280586">
    <property type="component" value="Chromosome"/>
</dbReference>
<dbReference type="Pfam" id="PF22609">
    <property type="entry name" value="Fe_hydrogense_Fe-S_bd"/>
    <property type="match status" value="1"/>
</dbReference>
<dbReference type="InterPro" id="IPR003149">
    <property type="entry name" value="Fe_hydrogenase_ssu"/>
</dbReference>
<dbReference type="InterPro" id="IPR019574">
    <property type="entry name" value="NADH_UbQ_OxRdtase_Gsu_4Fe4S-bd"/>
</dbReference>
<dbReference type="EMBL" id="CP099799">
    <property type="protein sequence ID" value="USS00956.1"/>
    <property type="molecule type" value="Genomic_DNA"/>
</dbReference>
<dbReference type="Pfam" id="PF02256">
    <property type="entry name" value="Fe_hyd_SSU"/>
    <property type="match status" value="1"/>
</dbReference>
<feature type="domain" description="4Fe-4S ferredoxin-type" evidence="7">
    <location>
        <begin position="138"/>
        <end position="171"/>
    </location>
</feature>
<accession>A0A9N7JKM0</accession>
<evidence type="ECO:0000256" key="3">
    <source>
        <dbReference type="ARBA" id="ARBA00022737"/>
    </source>
</evidence>
<evidence type="ECO:0000256" key="5">
    <source>
        <dbReference type="ARBA" id="ARBA00023014"/>
    </source>
</evidence>
<evidence type="ECO:0000256" key="4">
    <source>
        <dbReference type="ARBA" id="ARBA00023004"/>
    </source>
</evidence>
<keyword evidence="3" id="KW-0677">Repeat</keyword>
<gene>
    <name evidence="9" type="ORF">CP523_07965</name>
    <name evidence="10" type="ORF">NH397_00300</name>
</gene>
<dbReference type="SUPFAM" id="SSF54862">
    <property type="entry name" value="4Fe-4S ferredoxins"/>
    <property type="match status" value="1"/>
</dbReference>
<evidence type="ECO:0000256" key="1">
    <source>
        <dbReference type="ARBA" id="ARBA00022485"/>
    </source>
</evidence>
<dbReference type="KEGG" id="csep:CP523_07965"/>
<organism evidence="9 11">
    <name type="scientific">Clostridium septicum</name>
    <dbReference type="NCBI Taxonomy" id="1504"/>
    <lineage>
        <taxon>Bacteria</taxon>
        <taxon>Bacillati</taxon>
        <taxon>Bacillota</taxon>
        <taxon>Clostridia</taxon>
        <taxon>Eubacteriales</taxon>
        <taxon>Clostridiaceae</taxon>
        <taxon>Clostridium</taxon>
    </lineage>
</organism>
<keyword evidence="2" id="KW-0479">Metal-binding</keyword>
<dbReference type="GO" id="GO:0005506">
    <property type="term" value="F:iron ion binding"/>
    <property type="evidence" value="ECO:0007669"/>
    <property type="project" value="InterPro"/>
</dbReference>
<evidence type="ECO:0000313" key="11">
    <source>
        <dbReference type="Proteomes" id="UP000280586"/>
    </source>
</evidence>
<dbReference type="SMART" id="SM00902">
    <property type="entry name" value="Fe_hyd_SSU"/>
    <property type="match status" value="1"/>
</dbReference>
<dbReference type="NCBIfam" id="NF040762">
    <property type="entry name" value="Hydr_FeFe_Clost"/>
    <property type="match status" value="1"/>
</dbReference>
<keyword evidence="12" id="KW-1185">Reference proteome</keyword>
<dbReference type="AlphaFoldDB" id="A0A9N7JKM0"/>
<dbReference type="InterPro" id="IPR017896">
    <property type="entry name" value="4Fe4S_Fe-S-bd"/>
</dbReference>
<dbReference type="PANTHER" id="PTHR11615">
    <property type="entry name" value="NITRATE, FORMATE, IRON DEHYDROGENASE"/>
    <property type="match status" value="1"/>
</dbReference>
<dbReference type="Pfam" id="PF02906">
    <property type="entry name" value="Fe_hyd_lg_C"/>
    <property type="match status" value="1"/>
</dbReference>
<proteinExistence type="predicted"/>
<keyword evidence="4" id="KW-0408">Iron</keyword>
<evidence type="ECO:0000256" key="2">
    <source>
        <dbReference type="ARBA" id="ARBA00022723"/>
    </source>
</evidence>
<dbReference type="InterPro" id="IPR036991">
    <property type="entry name" value="Fe_hydrogenase_ssu_sf"/>
</dbReference>
<dbReference type="Pfam" id="PF13510">
    <property type="entry name" value="Fer2_4"/>
    <property type="match status" value="1"/>
</dbReference>
<dbReference type="Gene3D" id="4.10.260.20">
    <property type="entry name" value="Iron hydrogenase, small subunit"/>
    <property type="match status" value="1"/>
</dbReference>
<dbReference type="Pfam" id="PF12838">
    <property type="entry name" value="Fer4_7"/>
    <property type="match status" value="1"/>
</dbReference>
<dbReference type="InterPro" id="IPR001041">
    <property type="entry name" value="2Fe-2S_ferredoxin-type"/>
</dbReference>
<evidence type="ECO:0000313" key="10">
    <source>
        <dbReference type="EMBL" id="USS00956.1"/>
    </source>
</evidence>
<dbReference type="InterPro" id="IPR017900">
    <property type="entry name" value="4Fe4S_Fe_S_CS"/>
</dbReference>